<dbReference type="EMBL" id="CP107567">
    <property type="protein sequence ID" value="UYQ65054.1"/>
    <property type="molecule type" value="Genomic_DNA"/>
</dbReference>
<evidence type="ECO:0000313" key="3">
    <source>
        <dbReference type="EMBL" id="UYQ65054.1"/>
    </source>
</evidence>
<proteinExistence type="predicted"/>
<feature type="chain" id="PRO_5046880127" evidence="2">
    <location>
        <begin position="28"/>
        <end position="197"/>
    </location>
</feature>
<sequence length="197" mass="21326">MRTRTKLAGALSAGALAVLGMAGPTSASTTLESTIAAQAERAGLDRSEVAGLQKQIDQQMAFTPGGKQIGVNQVAWRDGKTIMTFPLPGEKQARAVDEAVGTLGTANCSYTWTCLYEHANYDGRRLTWQDCAFNDLSDWGFHDKTSSWHNNQTSGTVTKVYNWTGSYWSQIWSSSAPARDSYVGSSDNDKADGIRVC</sequence>
<protein>
    <submittedName>
        <fullName evidence="3">Peptidase inhibitor family I36 protein</fullName>
    </submittedName>
</protein>
<accession>A0ABY6IDG4</accession>
<dbReference type="Gene3D" id="2.60.20.10">
    <property type="entry name" value="Crystallins"/>
    <property type="match status" value="1"/>
</dbReference>
<keyword evidence="4" id="KW-1185">Reference proteome</keyword>
<evidence type="ECO:0000313" key="4">
    <source>
        <dbReference type="Proteomes" id="UP001163878"/>
    </source>
</evidence>
<reference evidence="3" key="1">
    <citation type="submission" date="2022-10" db="EMBL/GenBank/DDBJ databases">
        <title>Cytochrome P450 Catalyzes Benzene Ring Formation in the Biosynthesis of Trialkyl-Substituted Aromatic Polyketides.</title>
        <authorList>
            <person name="Zhao E."/>
            <person name="Ge H."/>
        </authorList>
    </citation>
    <scope>NUCLEOTIDE SEQUENCE</scope>
    <source>
        <strain evidence="3">NA0869</strain>
    </source>
</reference>
<feature type="signal peptide" evidence="2">
    <location>
        <begin position="1"/>
        <end position="27"/>
    </location>
</feature>
<feature type="region of interest" description="Disordered" evidence="1">
    <location>
        <begin position="177"/>
        <end position="197"/>
    </location>
</feature>
<dbReference type="Proteomes" id="UP001163878">
    <property type="component" value="Chromosome"/>
</dbReference>
<dbReference type="Pfam" id="PF03995">
    <property type="entry name" value="Inhibitor_I36"/>
    <property type="match status" value="1"/>
</dbReference>
<feature type="compositionally biased region" description="Basic and acidic residues" evidence="1">
    <location>
        <begin position="187"/>
        <end position="197"/>
    </location>
</feature>
<keyword evidence="2" id="KW-0732">Signal</keyword>
<organism evidence="3 4">
    <name type="scientific">Streptomyces peucetius</name>
    <dbReference type="NCBI Taxonomy" id="1950"/>
    <lineage>
        <taxon>Bacteria</taxon>
        <taxon>Bacillati</taxon>
        <taxon>Actinomycetota</taxon>
        <taxon>Actinomycetes</taxon>
        <taxon>Kitasatosporales</taxon>
        <taxon>Streptomycetaceae</taxon>
        <taxon>Streptomyces</taxon>
    </lineage>
</organism>
<dbReference type="RefSeq" id="WP_264247917.1">
    <property type="nucleotide sequence ID" value="NZ_CP107567.1"/>
</dbReference>
<name>A0ABY6IDG4_STRPE</name>
<evidence type="ECO:0000256" key="2">
    <source>
        <dbReference type="SAM" id="SignalP"/>
    </source>
</evidence>
<evidence type="ECO:0000256" key="1">
    <source>
        <dbReference type="SAM" id="MobiDB-lite"/>
    </source>
</evidence>
<gene>
    <name evidence="3" type="ORF">OGH68_28740</name>
</gene>